<feature type="region of interest" description="Disordered" evidence="1">
    <location>
        <begin position="44"/>
        <end position="69"/>
    </location>
</feature>
<name>A0A7J8IH38_ROUAE</name>
<keyword evidence="3" id="KW-1185">Reference proteome</keyword>
<sequence>MGRLISWEHLGAGFIASSNVPGPKGKGEWDLQPLPEIFSKLEEPAPRCPAGRGQSPAGPTVVSIGGGKG</sequence>
<dbReference type="EMBL" id="JACASE010000003">
    <property type="protein sequence ID" value="KAF6483917.1"/>
    <property type="molecule type" value="Genomic_DNA"/>
</dbReference>
<dbReference type="Proteomes" id="UP000593571">
    <property type="component" value="Unassembled WGS sequence"/>
</dbReference>
<proteinExistence type="predicted"/>
<gene>
    <name evidence="2" type="ORF">HJG63_003658</name>
</gene>
<evidence type="ECO:0000256" key="1">
    <source>
        <dbReference type="SAM" id="MobiDB-lite"/>
    </source>
</evidence>
<comment type="caution">
    <text evidence="2">The sequence shown here is derived from an EMBL/GenBank/DDBJ whole genome shotgun (WGS) entry which is preliminary data.</text>
</comment>
<evidence type="ECO:0000313" key="2">
    <source>
        <dbReference type="EMBL" id="KAF6483917.1"/>
    </source>
</evidence>
<protein>
    <submittedName>
        <fullName evidence="2">Dopamine beta-hydroxylase</fullName>
    </submittedName>
</protein>
<accession>A0A7J8IH38</accession>
<reference evidence="2 3" key="1">
    <citation type="journal article" date="2020" name="Nature">
        <title>Six reference-quality genomes reveal evolution of bat adaptations.</title>
        <authorList>
            <person name="Jebb D."/>
            <person name="Huang Z."/>
            <person name="Pippel M."/>
            <person name="Hughes G.M."/>
            <person name="Lavrichenko K."/>
            <person name="Devanna P."/>
            <person name="Winkler S."/>
            <person name="Jermiin L.S."/>
            <person name="Skirmuntt E.C."/>
            <person name="Katzourakis A."/>
            <person name="Burkitt-Gray L."/>
            <person name="Ray D.A."/>
            <person name="Sullivan K.A.M."/>
            <person name="Roscito J.G."/>
            <person name="Kirilenko B.M."/>
            <person name="Davalos L.M."/>
            <person name="Corthals A.P."/>
            <person name="Power M.L."/>
            <person name="Jones G."/>
            <person name="Ransome R.D."/>
            <person name="Dechmann D.K.N."/>
            <person name="Locatelli A.G."/>
            <person name="Puechmaille S.J."/>
            <person name="Fedrigo O."/>
            <person name="Jarvis E.D."/>
            <person name="Hiller M."/>
            <person name="Vernes S.C."/>
            <person name="Myers E.W."/>
            <person name="Teeling E.C."/>
        </authorList>
    </citation>
    <scope>NUCLEOTIDE SEQUENCE [LARGE SCALE GENOMIC DNA]</scope>
    <source>
        <strain evidence="2">MRouAeg1</strain>
        <tissue evidence="2">Muscle</tissue>
    </source>
</reference>
<organism evidence="2 3">
    <name type="scientific">Rousettus aegyptiacus</name>
    <name type="common">Egyptian fruit bat</name>
    <name type="synonym">Pteropus aegyptiacus</name>
    <dbReference type="NCBI Taxonomy" id="9407"/>
    <lineage>
        <taxon>Eukaryota</taxon>
        <taxon>Metazoa</taxon>
        <taxon>Chordata</taxon>
        <taxon>Craniata</taxon>
        <taxon>Vertebrata</taxon>
        <taxon>Euteleostomi</taxon>
        <taxon>Mammalia</taxon>
        <taxon>Eutheria</taxon>
        <taxon>Laurasiatheria</taxon>
        <taxon>Chiroptera</taxon>
        <taxon>Yinpterochiroptera</taxon>
        <taxon>Pteropodoidea</taxon>
        <taxon>Pteropodidae</taxon>
        <taxon>Rousettinae</taxon>
        <taxon>Rousettus</taxon>
    </lineage>
</organism>
<dbReference type="AlphaFoldDB" id="A0A7J8IH38"/>
<evidence type="ECO:0000313" key="3">
    <source>
        <dbReference type="Proteomes" id="UP000593571"/>
    </source>
</evidence>